<proteinExistence type="predicted"/>
<protein>
    <recommendedName>
        <fullName evidence="3">Zinc-finger domain-containing protein</fullName>
    </recommendedName>
</protein>
<name>A0AAU7CLQ3_9BACT</name>
<dbReference type="AlphaFoldDB" id="A0AAU7CLQ3"/>
<feature type="transmembrane region" description="Helical" evidence="1">
    <location>
        <begin position="102"/>
        <end position="121"/>
    </location>
</feature>
<reference evidence="2" key="1">
    <citation type="submission" date="2024-05" db="EMBL/GenBank/DDBJ databases">
        <title>Planctomycetes of the genus Singulisphaera possess chitinolytic capabilities.</title>
        <authorList>
            <person name="Ivanova A."/>
        </authorList>
    </citation>
    <scope>NUCLEOTIDE SEQUENCE</scope>
    <source>
        <strain evidence="2">Ch08T</strain>
    </source>
</reference>
<evidence type="ECO:0000256" key="1">
    <source>
        <dbReference type="SAM" id="Phobius"/>
    </source>
</evidence>
<organism evidence="2">
    <name type="scientific">Singulisphaera sp. Ch08</name>
    <dbReference type="NCBI Taxonomy" id="3120278"/>
    <lineage>
        <taxon>Bacteria</taxon>
        <taxon>Pseudomonadati</taxon>
        <taxon>Planctomycetota</taxon>
        <taxon>Planctomycetia</taxon>
        <taxon>Isosphaerales</taxon>
        <taxon>Isosphaeraceae</taxon>
        <taxon>Singulisphaera</taxon>
    </lineage>
</organism>
<evidence type="ECO:0008006" key="3">
    <source>
        <dbReference type="Google" id="ProtNLM"/>
    </source>
</evidence>
<keyword evidence="1" id="KW-0812">Transmembrane</keyword>
<dbReference type="RefSeq" id="WP_406699292.1">
    <property type="nucleotide sequence ID" value="NZ_CP155447.1"/>
</dbReference>
<dbReference type="EMBL" id="CP155447">
    <property type="protein sequence ID" value="XBH06442.1"/>
    <property type="molecule type" value="Genomic_DNA"/>
</dbReference>
<accession>A0AAU7CLQ3</accession>
<sequence length="231" mass="25668">MTETRYHELLGQLLDGSLSEADAEELRWELERDPDRLRDVRGHLMFSDLLAQEHTPGRSAEAFWQGIQSRLSVETGVTAEVDTPPLPPPLAFEPPARRKYRGLAAVIAAVILLSTALVSQWPSSRRDEARPLLPTLSVLRSGTAGATQISLRGVVVCVHCTLHETEKCQPAVRIREEGREETLFLDDNAVRRDFNRTQGCGRTPLPVLAQGTVHTENGRPLLAATRLEVQR</sequence>
<keyword evidence="1" id="KW-1133">Transmembrane helix</keyword>
<keyword evidence="1" id="KW-0472">Membrane</keyword>
<evidence type="ECO:0000313" key="2">
    <source>
        <dbReference type="EMBL" id="XBH06442.1"/>
    </source>
</evidence>
<gene>
    <name evidence="2" type="ORF">V5E97_10505</name>
</gene>